<dbReference type="CDD" id="cd02968">
    <property type="entry name" value="SCO"/>
    <property type="match status" value="1"/>
</dbReference>
<accession>A0A4S8ISB6</accession>
<dbReference type="GO" id="GO:0033617">
    <property type="term" value="P:mitochondrial respiratory chain complex IV assembly"/>
    <property type="evidence" value="ECO:0007669"/>
    <property type="project" value="TreeGrafter"/>
</dbReference>
<dbReference type="InterPro" id="IPR036249">
    <property type="entry name" value="Thioredoxin-like_sf"/>
</dbReference>
<organism evidence="3 4">
    <name type="scientific">Musa balbisiana</name>
    <name type="common">Banana</name>
    <dbReference type="NCBI Taxonomy" id="52838"/>
    <lineage>
        <taxon>Eukaryota</taxon>
        <taxon>Viridiplantae</taxon>
        <taxon>Streptophyta</taxon>
        <taxon>Embryophyta</taxon>
        <taxon>Tracheophyta</taxon>
        <taxon>Spermatophyta</taxon>
        <taxon>Magnoliopsida</taxon>
        <taxon>Liliopsida</taxon>
        <taxon>Zingiberales</taxon>
        <taxon>Musaceae</taxon>
        <taxon>Musa</taxon>
    </lineage>
</organism>
<evidence type="ECO:0000256" key="2">
    <source>
        <dbReference type="PIRSR" id="PIRSR603782-1"/>
    </source>
</evidence>
<proteinExistence type="inferred from homology"/>
<protein>
    <submittedName>
        <fullName evidence="3">Uncharacterized protein</fullName>
    </submittedName>
</protein>
<dbReference type="InterPro" id="IPR003782">
    <property type="entry name" value="SCO1/SenC"/>
</dbReference>
<feature type="binding site" evidence="2">
    <location>
        <position position="109"/>
    </location>
    <ligand>
        <name>Cu cation</name>
        <dbReference type="ChEBI" id="CHEBI:23378"/>
    </ligand>
</feature>
<dbReference type="GO" id="GO:0046872">
    <property type="term" value="F:metal ion binding"/>
    <property type="evidence" value="ECO:0007669"/>
    <property type="project" value="UniProtKB-KW"/>
</dbReference>
<dbReference type="EMBL" id="PYDT01000009">
    <property type="protein sequence ID" value="THU51598.1"/>
    <property type="molecule type" value="Genomic_DNA"/>
</dbReference>
<evidence type="ECO:0000313" key="3">
    <source>
        <dbReference type="EMBL" id="THU51598.1"/>
    </source>
</evidence>
<sequence>MSVPSRFLFLPTITTCFDLLRREGLARKREGSASPFFSEAKAGMEVIPVFISVDPERDNVEQVCEYVKGFHPYLMGLTGTADEIRPVAHAFRVYYMKMEQEGSDYLVDHSIVMYVLLIEPSQDLKGIGCLCIQWSCSHDVKTLAWTRSQGTIANCMDIQILPLDFINHDWHLTASYDDFHYCEQTQIFECISRCLMNPNMEFVKFFGKNYDADALAEDVYMTGDVDDVESQFELTCIRDSGGVEKVLGI</sequence>
<name>A0A4S8ISB6_MUSBA</name>
<dbReference type="AlphaFoldDB" id="A0A4S8ISB6"/>
<dbReference type="Gene3D" id="3.40.30.10">
    <property type="entry name" value="Glutaredoxin"/>
    <property type="match status" value="1"/>
</dbReference>
<evidence type="ECO:0000313" key="4">
    <source>
        <dbReference type="Proteomes" id="UP000317650"/>
    </source>
</evidence>
<dbReference type="Proteomes" id="UP000317650">
    <property type="component" value="Chromosome 6"/>
</dbReference>
<keyword evidence="2" id="KW-0186">Copper</keyword>
<dbReference type="PANTHER" id="PTHR12151">
    <property type="entry name" value="ELECTRON TRANSPORT PROTIN SCO1/SENC FAMILY MEMBER"/>
    <property type="match status" value="1"/>
</dbReference>
<comment type="caution">
    <text evidence="3">The sequence shown here is derived from an EMBL/GenBank/DDBJ whole genome shotgun (WGS) entry which is preliminary data.</text>
</comment>
<keyword evidence="2" id="KW-0479">Metal-binding</keyword>
<dbReference type="Pfam" id="PF02630">
    <property type="entry name" value="SCO1-SenC"/>
    <property type="match status" value="1"/>
</dbReference>
<evidence type="ECO:0000256" key="1">
    <source>
        <dbReference type="ARBA" id="ARBA00010996"/>
    </source>
</evidence>
<dbReference type="STRING" id="52838.A0A4S8ISB6"/>
<dbReference type="PANTHER" id="PTHR12151:SF5">
    <property type="entry name" value="AT19154P"/>
    <property type="match status" value="1"/>
</dbReference>
<keyword evidence="4" id="KW-1185">Reference proteome</keyword>
<gene>
    <name evidence="3" type="ORF">C4D60_Mb06t32700</name>
</gene>
<comment type="similarity">
    <text evidence="1">Belongs to the SCO1/2 family.</text>
</comment>
<dbReference type="SUPFAM" id="SSF52833">
    <property type="entry name" value="Thioredoxin-like"/>
    <property type="match status" value="1"/>
</dbReference>
<dbReference type="GO" id="GO:0005739">
    <property type="term" value="C:mitochondrion"/>
    <property type="evidence" value="ECO:0007669"/>
    <property type="project" value="GOC"/>
</dbReference>
<reference evidence="3 4" key="1">
    <citation type="journal article" date="2019" name="Nat. Plants">
        <title>Genome sequencing of Musa balbisiana reveals subgenome evolution and function divergence in polyploid bananas.</title>
        <authorList>
            <person name="Yao X."/>
        </authorList>
    </citation>
    <scope>NUCLEOTIDE SEQUENCE [LARGE SCALE GENOMIC DNA]</scope>
    <source>
        <strain evidence="4">cv. DH-PKW</strain>
        <tissue evidence="3">Leaves</tissue>
    </source>
</reference>